<evidence type="ECO:0000256" key="6">
    <source>
        <dbReference type="ARBA" id="ARBA00022840"/>
    </source>
</evidence>
<dbReference type="GO" id="GO:0005524">
    <property type="term" value="F:ATP binding"/>
    <property type="evidence" value="ECO:0007669"/>
    <property type="project" value="UniProtKB-KW"/>
</dbReference>
<evidence type="ECO:0000256" key="1">
    <source>
        <dbReference type="ARBA" id="ARBA00004141"/>
    </source>
</evidence>
<gene>
    <name evidence="12" type="ORF">IFR04_007829</name>
</gene>
<accession>A0A8H7WA97</accession>
<dbReference type="PROSITE" id="PS50893">
    <property type="entry name" value="ABC_TRANSPORTER_2"/>
    <property type="match status" value="2"/>
</dbReference>
<dbReference type="InterPro" id="IPR003593">
    <property type="entry name" value="AAA+_ATPase"/>
</dbReference>
<feature type="transmembrane region" description="Helical" evidence="10">
    <location>
        <begin position="513"/>
        <end position="534"/>
    </location>
</feature>
<feature type="transmembrane region" description="Helical" evidence="10">
    <location>
        <begin position="1197"/>
        <end position="1219"/>
    </location>
</feature>
<dbReference type="InterPro" id="IPR017871">
    <property type="entry name" value="ABC_transporter-like_CS"/>
</dbReference>
<dbReference type="GO" id="GO:0140359">
    <property type="term" value="F:ABC-type transporter activity"/>
    <property type="evidence" value="ECO:0007669"/>
    <property type="project" value="InterPro"/>
</dbReference>
<dbReference type="InterPro" id="IPR013525">
    <property type="entry name" value="ABC2_TM"/>
</dbReference>
<dbReference type="SUPFAM" id="SSF52540">
    <property type="entry name" value="P-loop containing nucleoside triphosphate hydrolases"/>
    <property type="match status" value="2"/>
</dbReference>
<dbReference type="InterPro" id="IPR010929">
    <property type="entry name" value="PDR_CDR_ABC"/>
</dbReference>
<evidence type="ECO:0000313" key="12">
    <source>
        <dbReference type="EMBL" id="KAG4419053.1"/>
    </source>
</evidence>
<evidence type="ECO:0000256" key="7">
    <source>
        <dbReference type="ARBA" id="ARBA00022989"/>
    </source>
</evidence>
<dbReference type="SMART" id="SM00382">
    <property type="entry name" value="AAA"/>
    <property type="match status" value="2"/>
</dbReference>
<feature type="transmembrane region" description="Helical" evidence="10">
    <location>
        <begin position="1318"/>
        <end position="1342"/>
    </location>
</feature>
<dbReference type="Proteomes" id="UP000664132">
    <property type="component" value="Unassembled WGS sequence"/>
</dbReference>
<evidence type="ECO:0000259" key="11">
    <source>
        <dbReference type="PROSITE" id="PS50893"/>
    </source>
</evidence>
<comment type="subcellular location">
    <subcellularLocation>
        <location evidence="1">Membrane</location>
        <topology evidence="1">Multi-pass membrane protein</topology>
    </subcellularLocation>
</comment>
<reference evidence="12" key="1">
    <citation type="submission" date="2021-02" db="EMBL/GenBank/DDBJ databases">
        <title>Genome sequence Cadophora malorum strain M34.</title>
        <authorList>
            <person name="Stefanovic E."/>
            <person name="Vu D."/>
            <person name="Scully C."/>
            <person name="Dijksterhuis J."/>
            <person name="Roader J."/>
            <person name="Houbraken J."/>
        </authorList>
    </citation>
    <scope>NUCLEOTIDE SEQUENCE</scope>
    <source>
        <strain evidence="12">M34</strain>
    </source>
</reference>
<dbReference type="FunFam" id="3.40.50.300:FF:000881">
    <property type="entry name" value="ABC multidrug transporter A-1"/>
    <property type="match status" value="1"/>
</dbReference>
<dbReference type="Gene3D" id="3.40.50.300">
    <property type="entry name" value="P-loop containing nucleotide triphosphate hydrolases"/>
    <property type="match status" value="2"/>
</dbReference>
<feature type="transmembrane region" description="Helical" evidence="10">
    <location>
        <begin position="1473"/>
        <end position="1491"/>
    </location>
</feature>
<feature type="transmembrane region" description="Helical" evidence="10">
    <location>
        <begin position="759"/>
        <end position="779"/>
    </location>
</feature>
<evidence type="ECO:0000256" key="2">
    <source>
        <dbReference type="ARBA" id="ARBA00006012"/>
    </source>
</evidence>
<feature type="domain" description="ABC transporter" evidence="11">
    <location>
        <begin position="863"/>
        <end position="1106"/>
    </location>
</feature>
<evidence type="ECO:0000256" key="9">
    <source>
        <dbReference type="SAM" id="MobiDB-lite"/>
    </source>
</evidence>
<protein>
    <recommendedName>
        <fullName evidence="11">ABC transporter domain-containing protein</fullName>
    </recommendedName>
</protein>
<keyword evidence="3" id="KW-0813">Transport</keyword>
<feature type="region of interest" description="Disordered" evidence="9">
    <location>
        <begin position="830"/>
        <end position="851"/>
    </location>
</feature>
<dbReference type="CDD" id="cd03233">
    <property type="entry name" value="ABCG_PDR_domain1"/>
    <property type="match status" value="1"/>
</dbReference>
<dbReference type="GO" id="GO:0016887">
    <property type="term" value="F:ATP hydrolysis activity"/>
    <property type="evidence" value="ECO:0007669"/>
    <property type="project" value="InterPro"/>
</dbReference>
<evidence type="ECO:0000256" key="5">
    <source>
        <dbReference type="ARBA" id="ARBA00022741"/>
    </source>
</evidence>
<organism evidence="12 13">
    <name type="scientific">Cadophora malorum</name>
    <dbReference type="NCBI Taxonomy" id="108018"/>
    <lineage>
        <taxon>Eukaryota</taxon>
        <taxon>Fungi</taxon>
        <taxon>Dikarya</taxon>
        <taxon>Ascomycota</taxon>
        <taxon>Pezizomycotina</taxon>
        <taxon>Leotiomycetes</taxon>
        <taxon>Helotiales</taxon>
        <taxon>Ploettnerulaceae</taxon>
        <taxon>Cadophora</taxon>
    </lineage>
</organism>
<keyword evidence="13" id="KW-1185">Reference proteome</keyword>
<comment type="similarity">
    <text evidence="2">Belongs to the ABC transporter superfamily. ABCG family. PDR (TC 3.A.1.205) subfamily.</text>
</comment>
<feature type="transmembrane region" description="Helical" evidence="10">
    <location>
        <begin position="1348"/>
        <end position="1368"/>
    </location>
</feature>
<dbReference type="PROSITE" id="PS00211">
    <property type="entry name" value="ABC_TRANSPORTER_1"/>
    <property type="match status" value="1"/>
</dbReference>
<keyword evidence="4 10" id="KW-0812">Transmembrane</keyword>
<comment type="caution">
    <text evidence="12">The sequence shown here is derived from an EMBL/GenBank/DDBJ whole genome shotgun (WGS) entry which is preliminary data.</text>
</comment>
<evidence type="ECO:0000256" key="3">
    <source>
        <dbReference type="ARBA" id="ARBA00022448"/>
    </source>
</evidence>
<dbReference type="CDD" id="cd03232">
    <property type="entry name" value="ABCG_PDR_domain2"/>
    <property type="match status" value="1"/>
</dbReference>
<keyword evidence="6" id="KW-0067">ATP-binding</keyword>
<dbReference type="InterPro" id="IPR029481">
    <property type="entry name" value="ABC_trans_N"/>
</dbReference>
<feature type="transmembrane region" description="Helical" evidence="10">
    <location>
        <begin position="1273"/>
        <end position="1297"/>
    </location>
</feature>
<dbReference type="EMBL" id="JAFJYH010000114">
    <property type="protein sequence ID" value="KAG4419053.1"/>
    <property type="molecule type" value="Genomic_DNA"/>
</dbReference>
<keyword evidence="7 10" id="KW-1133">Transmembrane helix</keyword>
<feature type="transmembrane region" description="Helical" evidence="10">
    <location>
        <begin position="546"/>
        <end position="568"/>
    </location>
</feature>
<proteinExistence type="inferred from homology"/>
<feature type="transmembrane region" description="Helical" evidence="10">
    <location>
        <begin position="1231"/>
        <end position="1253"/>
    </location>
</feature>
<dbReference type="Pfam" id="PF19055">
    <property type="entry name" value="ABC2_membrane_7"/>
    <property type="match status" value="1"/>
</dbReference>
<dbReference type="InterPro" id="IPR034001">
    <property type="entry name" value="ABCG_PDR_1"/>
</dbReference>
<dbReference type="Pfam" id="PF06422">
    <property type="entry name" value="PDR_CDR"/>
    <property type="match status" value="1"/>
</dbReference>
<dbReference type="Pfam" id="PF00005">
    <property type="entry name" value="ABC_tran"/>
    <property type="match status" value="2"/>
</dbReference>
<dbReference type="InterPro" id="IPR034003">
    <property type="entry name" value="ABCG_PDR_2"/>
</dbReference>
<feature type="transmembrane region" description="Helical" evidence="10">
    <location>
        <begin position="656"/>
        <end position="673"/>
    </location>
</feature>
<dbReference type="InterPro" id="IPR043926">
    <property type="entry name" value="ABCG_dom"/>
</dbReference>
<keyword evidence="5" id="KW-0547">Nucleotide-binding</keyword>
<name>A0A8H7WA97_9HELO</name>
<evidence type="ECO:0000256" key="4">
    <source>
        <dbReference type="ARBA" id="ARBA00022692"/>
    </source>
</evidence>
<dbReference type="OrthoDB" id="245989at2759"/>
<keyword evidence="8 10" id="KW-0472">Membrane</keyword>
<evidence type="ECO:0000313" key="13">
    <source>
        <dbReference type="Proteomes" id="UP000664132"/>
    </source>
</evidence>
<feature type="domain" description="ABC transporter" evidence="11">
    <location>
        <begin position="147"/>
        <end position="401"/>
    </location>
</feature>
<evidence type="ECO:0000256" key="8">
    <source>
        <dbReference type="ARBA" id="ARBA00023136"/>
    </source>
</evidence>
<evidence type="ECO:0000256" key="10">
    <source>
        <dbReference type="SAM" id="Phobius"/>
    </source>
</evidence>
<dbReference type="InterPro" id="IPR027417">
    <property type="entry name" value="P-loop_NTPase"/>
</dbReference>
<dbReference type="Pfam" id="PF14510">
    <property type="entry name" value="ABC_trans_N"/>
    <property type="match status" value="1"/>
</dbReference>
<feature type="transmembrane region" description="Helical" evidence="10">
    <location>
        <begin position="623"/>
        <end position="644"/>
    </location>
</feature>
<sequence length="1503" mass="167751">MTYNAPFGGIPQMHSIEMSTLENSQREFAQDATSECTTRIGSSYGDGGTIDDREEEERNIMHLARTLTRPSGADAQYKNPFFENGDPALDPHSDKFDARVWTQSVLGLSSRDSENPNRTAGVSFRDLSASGYGFPTDYQKTFGNYILELGNIVSKLRGTGKRKIQILRNFDGLVKSGEMLVVLGRPGSGCSTLLKTISGETNGFNLDPSSKINYQGIPWENMHHEFRGECIYQAEVDVHFPQLTVGQTLDFAAQARAPSNRIPGVSRKLYAQHMRDVIMAVFRLTHTMNTKVGNDFVRGVSGGERKRVSIAEAALGGSPIQCWDNSTRGLDSATALEFVKTLRLSTEMSGSTAIVAIYQASQSIYDLFDKVCVLYEGRQIYFGDKEAAKTFFINLGFECPDRQTTADFLTSLTSPTERRVHPGFENHTPRTPDEFAQVWQASEDRRVLLQEITQFESDFPMKGSHLEEFAAARKAQQSKRQRAKSPYTLSVPMQVKLCMQRGWQRLQGDLAQVISGVVSNVIMAIIVASVFLKLENNTNTLSSRGALLFFGVLLNAFASAQEIPTLFGQRPIVEKHTKYAFYHPFAEAIATMICDLPKKIATAIFFNIALYWMTGLRPTAANFFIFVLFSFTCTMCMSMFFRSIGSTSRSLSQAQVPASLFILALVIYTGFTIPTRDMVPWFRWLNYLNPVAYAFEALMINEFHDRRIPCAVFVPTGPSYMDVSPSQKICSSKGAQAGADFVDGDEYLRVSYGYAYSHLWRNLGIMIAFMFFGMAIHLGTTEFISAQRSKGEVLLFPRKQVPDIKTGDDEETMPNDRLDADTVTAKKITTPSMRGSATDAENSAGSSSRAQSPLLLESQKAIFHWESVNYEVQIKKETRKLLDEVDGWVKPGTLTALMGVSGAGKTTLLDVLASRVTMGVVSGSMQVDGRERNSGFQRKTGYVQQQDLHLATSTVREALTFSALLRQPATTPKAEKLAYVDEVISILEMEQYANAVVGVPGEGLNVEQRKRLTIGVELAAKPALLLFLDEPTSGLDSQTAWSICALLRKLANNGQAILCTIHQPSAILFQEFDRLLFLARGGKTVYFGDIGERSETLTKYFERQGARPCGAEENPAEWMIEIITAKPEEGAIDWPQAWRDSPERQTVKITLAEMRRTLASKPADTDATSLLQYAAPFKTQLHLVLVRVFEQYWRTPVYLFSKIALCTLSVLFIGFSFYNSATSLQGTQNQLFSLFMLLTIFSSLVSQIMPHFVTQRALYEVRERPSKTYSWQAFMISNILVELPWNALVAVIIYVCFYYPIGMYRNAEFADQFTERSVLMFLFVLAFLLFASTFTNMVIAGIETAEGGGGIASLMFSLCLIFCGVLVGPDAMPRFWIFMYRVSPFTYLVSGMLSTGLSNAKVTCSDIEYLYVEPPEGSTCGAYFASFIETAGGYLTNANATTRCEFCTVADTNTLLSSLSIEYDTRWRNFGLLWVYIVFNVAMALALYYWLRVPKSSKKEKKE</sequence>
<dbReference type="Pfam" id="PF01061">
    <property type="entry name" value="ABC2_membrane"/>
    <property type="match status" value="2"/>
</dbReference>
<dbReference type="PANTHER" id="PTHR19241">
    <property type="entry name" value="ATP-BINDING CASSETTE TRANSPORTER"/>
    <property type="match status" value="1"/>
</dbReference>
<feature type="transmembrane region" description="Helical" evidence="10">
    <location>
        <begin position="588"/>
        <end position="611"/>
    </location>
</feature>
<dbReference type="FunFam" id="3.40.50.300:FF:000054">
    <property type="entry name" value="ABC multidrug transporter atrF"/>
    <property type="match status" value="1"/>
</dbReference>
<dbReference type="InterPro" id="IPR003439">
    <property type="entry name" value="ABC_transporter-like_ATP-bd"/>
</dbReference>
<dbReference type="GO" id="GO:0016020">
    <property type="term" value="C:membrane"/>
    <property type="evidence" value="ECO:0007669"/>
    <property type="project" value="UniProtKB-SubCell"/>
</dbReference>